<protein>
    <recommendedName>
        <fullName evidence="4">Interleukin-2</fullName>
    </recommendedName>
</protein>
<organism evidence="2 3">
    <name type="scientific">Opisthocomus hoazin</name>
    <name type="common">Hoatzin</name>
    <name type="synonym">Phasianus hoazin</name>
    <dbReference type="NCBI Taxonomy" id="30419"/>
    <lineage>
        <taxon>Eukaryota</taxon>
        <taxon>Metazoa</taxon>
        <taxon>Chordata</taxon>
        <taxon>Craniata</taxon>
        <taxon>Vertebrata</taxon>
        <taxon>Euteleostomi</taxon>
        <taxon>Archelosauria</taxon>
        <taxon>Archosauria</taxon>
        <taxon>Dinosauria</taxon>
        <taxon>Saurischia</taxon>
        <taxon>Theropoda</taxon>
        <taxon>Coelurosauria</taxon>
        <taxon>Aves</taxon>
        <taxon>Neognathae</taxon>
        <taxon>Neoaves</taxon>
        <taxon>Opisthocomiformes</taxon>
        <taxon>Opisthocomidae</taxon>
        <taxon>Opisthocomus</taxon>
    </lineage>
</organism>
<accession>A0A091VXP3</accession>
<dbReference type="AlphaFoldDB" id="A0A091VXP3"/>
<gene>
    <name evidence="2" type="ORF">N306_02113</name>
</gene>
<keyword evidence="3" id="KW-1185">Reference proteome</keyword>
<feature type="non-terminal residue" evidence="2">
    <location>
        <position position="47"/>
    </location>
</feature>
<dbReference type="Proteomes" id="UP000053605">
    <property type="component" value="Unassembled WGS sequence"/>
</dbReference>
<evidence type="ECO:0000313" key="3">
    <source>
        <dbReference type="Proteomes" id="UP000053605"/>
    </source>
</evidence>
<sequence length="47" mass="5341">MNLHLFLLLFSSGASSYFLPLKPLLHLQNTTKHAIIDEMLCLLEAEN</sequence>
<feature type="signal peptide" evidence="1">
    <location>
        <begin position="1"/>
        <end position="16"/>
    </location>
</feature>
<evidence type="ECO:0000313" key="2">
    <source>
        <dbReference type="EMBL" id="KFR08172.1"/>
    </source>
</evidence>
<dbReference type="PhylomeDB" id="A0A091VXP3"/>
<reference evidence="2 3" key="1">
    <citation type="submission" date="2014-04" db="EMBL/GenBank/DDBJ databases">
        <title>Genome evolution of avian class.</title>
        <authorList>
            <person name="Zhang G."/>
            <person name="Li C."/>
        </authorList>
    </citation>
    <scope>NUCLEOTIDE SEQUENCE [LARGE SCALE GENOMIC DNA]</scope>
    <source>
        <strain evidence="2">BGI_N306</strain>
    </source>
</reference>
<feature type="chain" id="PRO_5001880914" description="Interleukin-2" evidence="1">
    <location>
        <begin position="17"/>
        <end position="47"/>
    </location>
</feature>
<dbReference type="EMBL" id="KK734459">
    <property type="protein sequence ID" value="KFR08172.1"/>
    <property type="molecule type" value="Genomic_DNA"/>
</dbReference>
<evidence type="ECO:0008006" key="4">
    <source>
        <dbReference type="Google" id="ProtNLM"/>
    </source>
</evidence>
<name>A0A091VXP3_OPIHO</name>
<proteinExistence type="predicted"/>
<evidence type="ECO:0000256" key="1">
    <source>
        <dbReference type="SAM" id="SignalP"/>
    </source>
</evidence>
<keyword evidence="1" id="KW-0732">Signal</keyword>